<evidence type="ECO:0000313" key="3">
    <source>
        <dbReference type="EMBL" id="MBD3665439.1"/>
    </source>
</evidence>
<dbReference type="SUPFAM" id="SSF53756">
    <property type="entry name" value="UDP-Glycosyltransferase/glycogen phosphorylase"/>
    <property type="match status" value="1"/>
</dbReference>
<evidence type="ECO:0000259" key="2">
    <source>
        <dbReference type="Pfam" id="PF13439"/>
    </source>
</evidence>
<feature type="domain" description="Glycosyltransferase subfamily 4-like N-terminal" evidence="2">
    <location>
        <begin position="25"/>
        <end position="188"/>
    </location>
</feature>
<proteinExistence type="predicted"/>
<keyword evidence="4" id="KW-1185">Reference proteome</keyword>
<accession>A0A927HGG1</accession>
<name>A0A927HGG1_9RHOB</name>
<protein>
    <submittedName>
        <fullName evidence="3">Glycosyltransferase family 4 protein</fullName>
    </submittedName>
</protein>
<sequence>MKSNTRAEDGKRRIAVVGPMPPSKSGIARHTASVAQALEARGDAEVRVWSFYRQYPRLLFPGEAEESEDFAQNLALSTRTIGGTAPLSWHRTIREIAAFGPNDLVMPAWTFFLAPALGCIARALRRRGSRCTMIVHNVSDHEGAAWKDRLMTYQLVQADQFLTHNAALRDTLQAQFPGRPVHVFPHPVFSDYPEPTGALARDWPLELLFFGLVRPYKGLDILIDAFALSGRTDARLTIVGEFWAGLKDTRDKIAALRVKDRIELVPRFVGDAEAAEFFARADAVVLPYRSVTGSGVIPTAYRYGRAVVASDLPGLADVVDHGKTGWLVPSGDVEALASCIRNLERTQAGHAGNRARAYGETLTWERFVVPVWR</sequence>
<dbReference type="InterPro" id="IPR028098">
    <property type="entry name" value="Glyco_trans_4-like_N"/>
</dbReference>
<dbReference type="AlphaFoldDB" id="A0A927HGG1"/>
<gene>
    <name evidence="3" type="ORF">H9Q16_16015</name>
</gene>
<comment type="caution">
    <text evidence="3">The sequence shown here is derived from an EMBL/GenBank/DDBJ whole genome shotgun (WGS) entry which is preliminary data.</text>
</comment>
<dbReference type="Pfam" id="PF13692">
    <property type="entry name" value="Glyco_trans_1_4"/>
    <property type="match status" value="1"/>
</dbReference>
<feature type="region of interest" description="Disordered" evidence="1">
    <location>
        <begin position="1"/>
        <end position="26"/>
    </location>
</feature>
<dbReference type="GO" id="GO:0016757">
    <property type="term" value="F:glycosyltransferase activity"/>
    <property type="evidence" value="ECO:0007669"/>
    <property type="project" value="UniProtKB-ARBA"/>
</dbReference>
<dbReference type="RefSeq" id="WP_191076413.1">
    <property type="nucleotide sequence ID" value="NZ_JACTAG010000002.1"/>
</dbReference>
<reference evidence="3" key="1">
    <citation type="submission" date="2020-08" db="EMBL/GenBank/DDBJ databases">
        <title>Sulfitobacter aestuariivivens sp. nov., isolated from a tidal flat.</title>
        <authorList>
            <person name="Park S."/>
            <person name="Yoon J.-H."/>
        </authorList>
    </citation>
    <scope>NUCLEOTIDE SEQUENCE</scope>
    <source>
        <strain evidence="3">TSTF-M16</strain>
    </source>
</reference>
<dbReference type="CDD" id="cd03801">
    <property type="entry name" value="GT4_PimA-like"/>
    <property type="match status" value="1"/>
</dbReference>
<dbReference type="Gene3D" id="3.40.50.2000">
    <property type="entry name" value="Glycogen Phosphorylase B"/>
    <property type="match status" value="2"/>
</dbReference>
<organism evidence="3 4">
    <name type="scientific">Sulfitobacter aestuariivivens</name>
    <dbReference type="NCBI Taxonomy" id="2766981"/>
    <lineage>
        <taxon>Bacteria</taxon>
        <taxon>Pseudomonadati</taxon>
        <taxon>Pseudomonadota</taxon>
        <taxon>Alphaproteobacteria</taxon>
        <taxon>Rhodobacterales</taxon>
        <taxon>Roseobacteraceae</taxon>
        <taxon>Sulfitobacter</taxon>
    </lineage>
</organism>
<evidence type="ECO:0000313" key="4">
    <source>
        <dbReference type="Proteomes" id="UP000635142"/>
    </source>
</evidence>
<dbReference type="Pfam" id="PF13439">
    <property type="entry name" value="Glyco_transf_4"/>
    <property type="match status" value="1"/>
</dbReference>
<feature type="compositionally biased region" description="Basic and acidic residues" evidence="1">
    <location>
        <begin position="1"/>
        <end position="12"/>
    </location>
</feature>
<evidence type="ECO:0000256" key="1">
    <source>
        <dbReference type="SAM" id="MobiDB-lite"/>
    </source>
</evidence>
<dbReference type="EMBL" id="JACTAG010000002">
    <property type="protein sequence ID" value="MBD3665439.1"/>
    <property type="molecule type" value="Genomic_DNA"/>
</dbReference>
<dbReference type="Proteomes" id="UP000635142">
    <property type="component" value="Unassembled WGS sequence"/>
</dbReference>
<dbReference type="PANTHER" id="PTHR12526">
    <property type="entry name" value="GLYCOSYLTRANSFERASE"/>
    <property type="match status" value="1"/>
</dbReference>